<dbReference type="PANTHER" id="PTHR11008:SF32">
    <property type="entry name" value="CIRCADIAN CLOCK-CONTROLLED PROTEIN DAYWAKE-RELATED"/>
    <property type="match status" value="1"/>
</dbReference>
<proteinExistence type="predicted"/>
<comment type="caution">
    <text evidence="2">The sequence shown here is derived from an EMBL/GenBank/DDBJ whole genome shotgun (WGS) entry which is preliminary data.</text>
</comment>
<dbReference type="Proteomes" id="UP001168821">
    <property type="component" value="Unassembled WGS sequence"/>
</dbReference>
<dbReference type="InterPro" id="IPR010562">
    <property type="entry name" value="Haemolymph_juvenile_hormone-bd"/>
</dbReference>
<organism evidence="2 3">
    <name type="scientific">Zophobas morio</name>
    <dbReference type="NCBI Taxonomy" id="2755281"/>
    <lineage>
        <taxon>Eukaryota</taxon>
        <taxon>Metazoa</taxon>
        <taxon>Ecdysozoa</taxon>
        <taxon>Arthropoda</taxon>
        <taxon>Hexapoda</taxon>
        <taxon>Insecta</taxon>
        <taxon>Pterygota</taxon>
        <taxon>Neoptera</taxon>
        <taxon>Endopterygota</taxon>
        <taxon>Coleoptera</taxon>
        <taxon>Polyphaga</taxon>
        <taxon>Cucujiformia</taxon>
        <taxon>Tenebrionidae</taxon>
        <taxon>Zophobas</taxon>
    </lineage>
</organism>
<keyword evidence="3" id="KW-1185">Reference proteome</keyword>
<dbReference type="Gene3D" id="3.15.10.30">
    <property type="entry name" value="Haemolymph juvenile hormone binding protein"/>
    <property type="match status" value="1"/>
</dbReference>
<dbReference type="EMBL" id="JALNTZ010000005">
    <property type="protein sequence ID" value="KAJ3652887.1"/>
    <property type="molecule type" value="Genomic_DNA"/>
</dbReference>
<evidence type="ECO:0000313" key="3">
    <source>
        <dbReference type="Proteomes" id="UP001168821"/>
    </source>
</evidence>
<dbReference type="InterPro" id="IPR038606">
    <property type="entry name" value="To_sf"/>
</dbReference>
<sequence>MNSLVFCVIFLLISCSGLQLPSSFKKCDRRRSDFNRCLSKAVYKAVKVLDKPLKLYGLPSLHDVAFPPDFFSEFGNSTYGLRQKYTNYRLIGLTKPQNIVARLDFGPLTSTLIIEATYPKLDWEVELEAQGTLVLLPLNVKTPLDFTFENPTFTFTFELEEYEKGATYFRVIDSGLDMQAHGIKFDFKHLFSNRHLNKEFNSEMSAKGRQICILFKS</sequence>
<evidence type="ECO:0000256" key="1">
    <source>
        <dbReference type="SAM" id="SignalP"/>
    </source>
</evidence>
<evidence type="ECO:0000313" key="2">
    <source>
        <dbReference type="EMBL" id="KAJ3652887.1"/>
    </source>
</evidence>
<keyword evidence="1" id="KW-0732">Signal</keyword>
<accession>A0AA38IF41</accession>
<reference evidence="2" key="1">
    <citation type="journal article" date="2023" name="G3 (Bethesda)">
        <title>Whole genome assemblies of Zophobas morio and Tenebrio molitor.</title>
        <authorList>
            <person name="Kaur S."/>
            <person name="Stinson S.A."/>
            <person name="diCenzo G.C."/>
        </authorList>
    </citation>
    <scope>NUCLEOTIDE SEQUENCE</scope>
    <source>
        <strain evidence="2">QUZm001</strain>
    </source>
</reference>
<feature type="signal peptide" evidence="1">
    <location>
        <begin position="1"/>
        <end position="17"/>
    </location>
</feature>
<dbReference type="GO" id="GO:0005615">
    <property type="term" value="C:extracellular space"/>
    <property type="evidence" value="ECO:0007669"/>
    <property type="project" value="TreeGrafter"/>
</dbReference>
<dbReference type="AlphaFoldDB" id="A0AA38IF41"/>
<feature type="chain" id="PRO_5041287729" evidence="1">
    <location>
        <begin position="18"/>
        <end position="217"/>
    </location>
</feature>
<gene>
    <name evidence="2" type="ORF">Zmor_018815</name>
</gene>
<dbReference type="Pfam" id="PF06585">
    <property type="entry name" value="JHBP"/>
    <property type="match status" value="1"/>
</dbReference>
<name>A0AA38IF41_9CUCU</name>
<dbReference type="PANTHER" id="PTHR11008">
    <property type="entry name" value="PROTEIN TAKEOUT-LIKE PROTEIN"/>
    <property type="match status" value="1"/>
</dbReference>
<protein>
    <submittedName>
        <fullName evidence="2">Uncharacterized protein</fullName>
    </submittedName>
</protein>